<dbReference type="GO" id="GO:0005829">
    <property type="term" value="C:cytosol"/>
    <property type="evidence" value="ECO:0007669"/>
    <property type="project" value="TreeGrafter"/>
</dbReference>
<dbReference type="NCBIfam" id="TIGR03461">
    <property type="entry name" value="pabC_Proteo"/>
    <property type="match status" value="1"/>
</dbReference>
<dbReference type="PANTHER" id="PTHR42743">
    <property type="entry name" value="AMINO-ACID AMINOTRANSFERASE"/>
    <property type="match status" value="1"/>
</dbReference>
<comment type="similarity">
    <text evidence="2 10">Belongs to the class-IV pyridoxal-phosphate-dependent aminotransferase family.</text>
</comment>
<evidence type="ECO:0000256" key="2">
    <source>
        <dbReference type="ARBA" id="ARBA00009320"/>
    </source>
</evidence>
<dbReference type="PANTHER" id="PTHR42743:SF2">
    <property type="entry name" value="AMINODEOXYCHORISMATE LYASE"/>
    <property type="match status" value="1"/>
</dbReference>
<evidence type="ECO:0000256" key="11">
    <source>
        <dbReference type="RuleBase" id="RU004516"/>
    </source>
</evidence>
<dbReference type="EMBL" id="MFST01000077">
    <property type="protein sequence ID" value="OGI44150.1"/>
    <property type="molecule type" value="Genomic_DNA"/>
</dbReference>
<dbReference type="FunFam" id="3.20.10.10:FF:000002">
    <property type="entry name" value="D-alanine aminotransferase"/>
    <property type="match status" value="1"/>
</dbReference>
<evidence type="ECO:0000256" key="5">
    <source>
        <dbReference type="ARBA" id="ARBA00022909"/>
    </source>
</evidence>
<dbReference type="InterPro" id="IPR036038">
    <property type="entry name" value="Aminotransferase-like"/>
</dbReference>
<evidence type="ECO:0000256" key="3">
    <source>
        <dbReference type="ARBA" id="ARBA00011738"/>
    </source>
</evidence>
<dbReference type="Proteomes" id="UP000179344">
    <property type="component" value="Unassembled WGS sequence"/>
</dbReference>
<dbReference type="InterPro" id="IPR018300">
    <property type="entry name" value="Aminotrans_IV_CS"/>
</dbReference>
<comment type="catalytic activity">
    <reaction evidence="9">
        <text>4-amino-4-deoxychorismate = 4-aminobenzoate + pyruvate + H(+)</text>
        <dbReference type="Rhea" id="RHEA:16201"/>
        <dbReference type="ChEBI" id="CHEBI:15361"/>
        <dbReference type="ChEBI" id="CHEBI:15378"/>
        <dbReference type="ChEBI" id="CHEBI:17836"/>
        <dbReference type="ChEBI" id="CHEBI:58406"/>
        <dbReference type="EC" id="4.1.3.38"/>
    </reaction>
</comment>
<name>A0A1F6TG93_9PROT</name>
<dbReference type="EC" id="4.1.3.38" evidence="8"/>
<reference evidence="12 13" key="1">
    <citation type="journal article" date="2016" name="Nat. Commun.">
        <title>Thousands of microbial genomes shed light on interconnected biogeochemical processes in an aquifer system.</title>
        <authorList>
            <person name="Anantharaman K."/>
            <person name="Brown C.T."/>
            <person name="Hug L.A."/>
            <person name="Sharon I."/>
            <person name="Castelle C.J."/>
            <person name="Probst A.J."/>
            <person name="Thomas B.C."/>
            <person name="Singh A."/>
            <person name="Wilkins M.J."/>
            <person name="Karaoz U."/>
            <person name="Brodie E.L."/>
            <person name="Williams K.H."/>
            <person name="Hubbard S.S."/>
            <person name="Banfield J.F."/>
        </authorList>
    </citation>
    <scope>NUCLEOTIDE SEQUENCE [LARGE SCALE GENOMIC DNA]</scope>
</reference>
<evidence type="ECO:0000256" key="8">
    <source>
        <dbReference type="ARBA" id="ARBA00035676"/>
    </source>
</evidence>
<dbReference type="InterPro" id="IPR043132">
    <property type="entry name" value="BCAT-like_C"/>
</dbReference>
<dbReference type="SUPFAM" id="SSF56752">
    <property type="entry name" value="D-aminoacid aminotransferase-like PLP-dependent enzymes"/>
    <property type="match status" value="1"/>
</dbReference>
<proteinExistence type="inferred from homology"/>
<evidence type="ECO:0000256" key="1">
    <source>
        <dbReference type="ARBA" id="ARBA00001933"/>
    </source>
</evidence>
<dbReference type="GO" id="GO:0008696">
    <property type="term" value="F:4-amino-4-deoxychorismate lyase activity"/>
    <property type="evidence" value="ECO:0007669"/>
    <property type="project" value="UniProtKB-EC"/>
</dbReference>
<comment type="subunit">
    <text evidence="3">Homodimer.</text>
</comment>
<evidence type="ECO:0000256" key="4">
    <source>
        <dbReference type="ARBA" id="ARBA00022898"/>
    </source>
</evidence>
<evidence type="ECO:0000313" key="13">
    <source>
        <dbReference type="Proteomes" id="UP000179344"/>
    </source>
</evidence>
<dbReference type="AlphaFoldDB" id="A0A1F6TG93"/>
<organism evidence="12 13">
    <name type="scientific">Candidatus Muproteobacteria bacterium RBG_16_65_31</name>
    <dbReference type="NCBI Taxonomy" id="1817759"/>
    <lineage>
        <taxon>Bacteria</taxon>
        <taxon>Pseudomonadati</taxon>
        <taxon>Pseudomonadota</taxon>
        <taxon>Candidatus Muproteobacteria</taxon>
    </lineage>
</organism>
<dbReference type="Pfam" id="PF01063">
    <property type="entry name" value="Aminotran_4"/>
    <property type="match status" value="1"/>
</dbReference>
<keyword evidence="6 12" id="KW-0456">Lyase</keyword>
<sequence>MSAVVCLINGRAGDQVPVRDRGFQYGDGLFETIAVCAGRPLLWERHMQRLSRDAARLGIAAPPEPLWRAEAHGLCRGVARGVLKLVLTRGGSERGYAPAEAEPTRVVSLAPWPDHPPAHAQDGVDVRLCRTTLACHPRLAGIKHLNRLEQVLARGEWKDGYAEGLMLDEDGHVIEGTMSNLFLVQRGALLTPDLSRCGVAGVVRDLVLEKARALALPVHVTTLTPADLLTADEIFLTNSVIGLWPVKRFENRDYPVGKVTHSIRDAIGDAVCPAARC</sequence>
<dbReference type="InterPro" id="IPR043131">
    <property type="entry name" value="BCAT-like_N"/>
</dbReference>
<dbReference type="Gene3D" id="3.30.470.10">
    <property type="match status" value="1"/>
</dbReference>
<evidence type="ECO:0000256" key="10">
    <source>
        <dbReference type="RuleBase" id="RU004106"/>
    </source>
</evidence>
<dbReference type="GO" id="GO:0030170">
    <property type="term" value="F:pyridoxal phosphate binding"/>
    <property type="evidence" value="ECO:0007669"/>
    <property type="project" value="InterPro"/>
</dbReference>
<evidence type="ECO:0000256" key="7">
    <source>
        <dbReference type="ARBA" id="ARBA00035633"/>
    </source>
</evidence>
<dbReference type="InterPro" id="IPR001544">
    <property type="entry name" value="Aminotrans_IV"/>
</dbReference>
<evidence type="ECO:0000313" key="12">
    <source>
        <dbReference type="EMBL" id="OGI44150.1"/>
    </source>
</evidence>
<dbReference type="GO" id="GO:0046656">
    <property type="term" value="P:folic acid biosynthetic process"/>
    <property type="evidence" value="ECO:0007669"/>
    <property type="project" value="UniProtKB-KW"/>
</dbReference>
<dbReference type="PROSITE" id="PS00770">
    <property type="entry name" value="AA_TRANSFER_CLASS_4"/>
    <property type="match status" value="1"/>
</dbReference>
<keyword evidence="5" id="KW-0289">Folate biosynthesis</keyword>
<accession>A0A1F6TG93</accession>
<keyword evidence="4 11" id="KW-0663">Pyridoxal phosphate</keyword>
<dbReference type="GO" id="GO:0008153">
    <property type="term" value="P:4-aminobenzoate biosynthetic process"/>
    <property type="evidence" value="ECO:0007669"/>
    <property type="project" value="TreeGrafter"/>
</dbReference>
<dbReference type="NCBIfam" id="NF004761">
    <property type="entry name" value="PRK06092.1"/>
    <property type="match status" value="1"/>
</dbReference>
<comment type="caution">
    <text evidence="12">The sequence shown here is derived from an EMBL/GenBank/DDBJ whole genome shotgun (WGS) entry which is preliminary data.</text>
</comment>
<dbReference type="Gene3D" id="3.20.10.10">
    <property type="entry name" value="D-amino Acid Aminotransferase, subunit A, domain 2"/>
    <property type="match status" value="1"/>
</dbReference>
<evidence type="ECO:0000256" key="6">
    <source>
        <dbReference type="ARBA" id="ARBA00023239"/>
    </source>
</evidence>
<dbReference type="InterPro" id="IPR050571">
    <property type="entry name" value="Class-IV_PLP-Dep_Aminotrnsfr"/>
</dbReference>
<protein>
    <recommendedName>
        <fullName evidence="8">aminodeoxychorismate lyase</fullName>
        <ecNumber evidence="8">4.1.3.38</ecNumber>
    </recommendedName>
</protein>
<comment type="cofactor">
    <cofactor evidence="1 11">
        <name>pyridoxal 5'-phosphate</name>
        <dbReference type="ChEBI" id="CHEBI:597326"/>
    </cofactor>
</comment>
<dbReference type="CDD" id="cd01559">
    <property type="entry name" value="ADCL_like"/>
    <property type="match status" value="1"/>
</dbReference>
<dbReference type="InterPro" id="IPR017824">
    <property type="entry name" value="Aminodeoxychorismate_lyase_IV"/>
</dbReference>
<comment type="pathway">
    <text evidence="7">Cofactor biosynthesis; tetrahydrofolate biosynthesis; 4-aminobenzoate from chorismate: step 2/2.</text>
</comment>
<gene>
    <name evidence="12" type="ORF">A2V92_01330</name>
</gene>
<evidence type="ECO:0000256" key="9">
    <source>
        <dbReference type="ARBA" id="ARBA00049529"/>
    </source>
</evidence>